<dbReference type="InterPro" id="IPR015947">
    <property type="entry name" value="PUA-like_sf"/>
</dbReference>
<evidence type="ECO:0000313" key="3">
    <source>
        <dbReference type="Proteomes" id="UP001059380"/>
    </source>
</evidence>
<dbReference type="SUPFAM" id="SSF88697">
    <property type="entry name" value="PUA domain-like"/>
    <property type="match status" value="1"/>
</dbReference>
<dbReference type="Proteomes" id="UP001059380">
    <property type="component" value="Chromosome"/>
</dbReference>
<dbReference type="InterPro" id="IPR002740">
    <property type="entry name" value="EVE_domain"/>
</dbReference>
<dbReference type="PANTHER" id="PTHR14087">
    <property type="entry name" value="THYMOCYTE NUCLEAR PROTEIN 1"/>
    <property type="match status" value="1"/>
</dbReference>
<dbReference type="EMBL" id="CP093313">
    <property type="protein sequence ID" value="UWZ84000.1"/>
    <property type="molecule type" value="Genomic_DNA"/>
</dbReference>
<proteinExistence type="predicted"/>
<dbReference type="InterPro" id="IPR052181">
    <property type="entry name" value="5hmC_binding"/>
</dbReference>
<gene>
    <name evidence="2" type="ORF">MOP44_26010</name>
</gene>
<dbReference type="AlphaFoldDB" id="A0A9J7BMP1"/>
<feature type="domain" description="EVE" evidence="1">
    <location>
        <begin position="4"/>
        <end position="125"/>
    </location>
</feature>
<dbReference type="PANTHER" id="PTHR14087:SF7">
    <property type="entry name" value="THYMOCYTE NUCLEAR PROTEIN 1"/>
    <property type="match status" value="1"/>
</dbReference>
<dbReference type="KEGG" id="orp:MOP44_26010"/>
<name>A0A9J7BMP1_9BACT</name>
<dbReference type="RefSeq" id="WP_260793504.1">
    <property type="nucleotide sequence ID" value="NZ_CP093313.1"/>
</dbReference>
<dbReference type="Pfam" id="PF01878">
    <property type="entry name" value="EVE"/>
    <property type="match status" value="1"/>
</dbReference>
<organism evidence="2 3">
    <name type="scientific">Occallatibacter riparius</name>
    <dbReference type="NCBI Taxonomy" id="1002689"/>
    <lineage>
        <taxon>Bacteria</taxon>
        <taxon>Pseudomonadati</taxon>
        <taxon>Acidobacteriota</taxon>
        <taxon>Terriglobia</taxon>
        <taxon>Terriglobales</taxon>
        <taxon>Acidobacteriaceae</taxon>
        <taxon>Occallatibacter</taxon>
    </lineage>
</organism>
<protein>
    <submittedName>
        <fullName evidence="2">EVE domain-containing protein</fullName>
    </submittedName>
</protein>
<accession>A0A9J7BMP1</accession>
<evidence type="ECO:0000259" key="1">
    <source>
        <dbReference type="Pfam" id="PF01878"/>
    </source>
</evidence>
<keyword evidence="3" id="KW-1185">Reference proteome</keyword>
<dbReference type="Gene3D" id="3.10.590.10">
    <property type="entry name" value="ph1033 like domains"/>
    <property type="match status" value="1"/>
</dbReference>
<sequence length="127" mass="14212">MSDYFLFKTEPTVYSFDDFLRDKETVWDGVTNPTAVKHLRELKKGTKWIFYHTGDERTAVGTGSVVSVDASDPKVPIVKVKVGQKLKSPKSLDAIKAASVFHDSPLVKIGRLSVVPLTEAQWDWFLG</sequence>
<reference evidence="2" key="1">
    <citation type="submission" date="2021-04" db="EMBL/GenBank/DDBJ databases">
        <title>Phylogenetic analysis of Acidobacteriaceae.</title>
        <authorList>
            <person name="Qiu L."/>
            <person name="Zhang Q."/>
        </authorList>
    </citation>
    <scope>NUCLEOTIDE SEQUENCE</scope>
    <source>
        <strain evidence="2">DSM 25168</strain>
    </source>
</reference>
<evidence type="ECO:0000313" key="2">
    <source>
        <dbReference type="EMBL" id="UWZ84000.1"/>
    </source>
</evidence>